<organism evidence="1 2">
    <name type="scientific">Bradyrhizobium erythrophlei</name>
    <dbReference type="NCBI Taxonomy" id="1437360"/>
    <lineage>
        <taxon>Bacteria</taxon>
        <taxon>Pseudomonadati</taxon>
        <taxon>Pseudomonadota</taxon>
        <taxon>Alphaproteobacteria</taxon>
        <taxon>Hyphomicrobiales</taxon>
        <taxon>Nitrobacteraceae</taxon>
        <taxon>Bradyrhizobium</taxon>
    </lineage>
</organism>
<dbReference type="Proteomes" id="UP000184096">
    <property type="component" value="Chromosome I"/>
</dbReference>
<dbReference type="OrthoDB" id="9941603at2"/>
<accession>A0A1M7UM17</accession>
<dbReference type="EMBL" id="LT670849">
    <property type="protein sequence ID" value="SHN83947.1"/>
    <property type="molecule type" value="Genomic_DNA"/>
</dbReference>
<dbReference type="AlphaFoldDB" id="A0A1M7UM17"/>
<proteinExistence type="predicted"/>
<reference evidence="2" key="1">
    <citation type="submission" date="2016-11" db="EMBL/GenBank/DDBJ databases">
        <authorList>
            <person name="Varghese N."/>
            <person name="Submissions S."/>
        </authorList>
    </citation>
    <scope>NUCLEOTIDE SEQUENCE [LARGE SCALE GENOMIC DNA]</scope>
    <source>
        <strain evidence="2">GAS401</strain>
    </source>
</reference>
<evidence type="ECO:0000313" key="2">
    <source>
        <dbReference type="Proteomes" id="UP000184096"/>
    </source>
</evidence>
<gene>
    <name evidence="1" type="ORF">SAMN05444170_5723</name>
</gene>
<sequence length="69" mass="8092">MMENGARLLSCFNERCRILSAAAHVVRQSATRNGDDFDGWRLSRLMREAETDAQVNFAERKYNDWRQIN</sequence>
<dbReference type="RefSeq" id="WP_072823031.1">
    <property type="nucleotide sequence ID" value="NZ_LT670849.1"/>
</dbReference>
<keyword evidence="2" id="KW-1185">Reference proteome</keyword>
<protein>
    <submittedName>
        <fullName evidence="1">Uncharacterized protein</fullName>
    </submittedName>
</protein>
<evidence type="ECO:0000313" key="1">
    <source>
        <dbReference type="EMBL" id="SHN83947.1"/>
    </source>
</evidence>
<name>A0A1M7UM17_9BRAD</name>